<accession>A0A2P2QQJ2</accession>
<proteinExistence type="predicted"/>
<dbReference type="EMBL" id="GGEC01088805">
    <property type="protein sequence ID" value="MBX69289.1"/>
    <property type="molecule type" value="Transcribed_RNA"/>
</dbReference>
<name>A0A2P2QQJ2_RHIMU</name>
<organism evidence="1">
    <name type="scientific">Rhizophora mucronata</name>
    <name type="common">Asiatic mangrove</name>
    <dbReference type="NCBI Taxonomy" id="61149"/>
    <lineage>
        <taxon>Eukaryota</taxon>
        <taxon>Viridiplantae</taxon>
        <taxon>Streptophyta</taxon>
        <taxon>Embryophyta</taxon>
        <taxon>Tracheophyta</taxon>
        <taxon>Spermatophyta</taxon>
        <taxon>Magnoliopsida</taxon>
        <taxon>eudicotyledons</taxon>
        <taxon>Gunneridae</taxon>
        <taxon>Pentapetalae</taxon>
        <taxon>rosids</taxon>
        <taxon>fabids</taxon>
        <taxon>Malpighiales</taxon>
        <taxon>Rhizophoraceae</taxon>
        <taxon>Rhizophora</taxon>
    </lineage>
</organism>
<dbReference type="AlphaFoldDB" id="A0A2P2QQJ2"/>
<reference evidence="1" key="1">
    <citation type="submission" date="2018-02" db="EMBL/GenBank/DDBJ databases">
        <title>Rhizophora mucronata_Transcriptome.</title>
        <authorList>
            <person name="Meera S.P."/>
            <person name="Sreeshan A."/>
            <person name="Augustine A."/>
        </authorList>
    </citation>
    <scope>NUCLEOTIDE SEQUENCE</scope>
    <source>
        <tissue evidence="1">Leaf</tissue>
    </source>
</reference>
<sequence>MPSKHSDALFEIHFTTFVSYKNISSRGTPDLHVMNFKNMVAEAIWPFKESRL</sequence>
<protein>
    <submittedName>
        <fullName evidence="1">Uncharacterized protein</fullName>
    </submittedName>
</protein>
<evidence type="ECO:0000313" key="1">
    <source>
        <dbReference type="EMBL" id="MBX69289.1"/>
    </source>
</evidence>